<reference evidence="2" key="1">
    <citation type="journal article" date="2019" name="Plant J.">
        <title>Chlorella vulgaris genome assembly and annotation reveals the molecular basis for metabolic acclimation to high light conditions.</title>
        <authorList>
            <person name="Cecchin M."/>
            <person name="Marcolungo L."/>
            <person name="Rossato M."/>
            <person name="Girolomoni L."/>
            <person name="Cosentino E."/>
            <person name="Cuine S."/>
            <person name="Li-Beisson Y."/>
            <person name="Delledonne M."/>
            <person name="Ballottari M."/>
        </authorList>
    </citation>
    <scope>NUCLEOTIDE SEQUENCE</scope>
    <source>
        <strain evidence="2">211/11P</strain>
    </source>
</reference>
<dbReference type="Proteomes" id="UP001055712">
    <property type="component" value="Unassembled WGS sequence"/>
</dbReference>
<keyword evidence="3" id="KW-1185">Reference proteome</keyword>
<gene>
    <name evidence="2" type="ORF">D9Q98_001514</name>
</gene>
<evidence type="ECO:0000313" key="2">
    <source>
        <dbReference type="EMBL" id="KAI3439105.1"/>
    </source>
</evidence>
<dbReference type="AlphaFoldDB" id="A0A9D4Z2S1"/>
<feature type="compositionally biased region" description="Low complexity" evidence="1">
    <location>
        <begin position="202"/>
        <end position="212"/>
    </location>
</feature>
<reference evidence="2" key="2">
    <citation type="submission" date="2020-11" db="EMBL/GenBank/DDBJ databases">
        <authorList>
            <person name="Cecchin M."/>
            <person name="Marcolungo L."/>
            <person name="Rossato M."/>
            <person name="Girolomoni L."/>
            <person name="Cosentino E."/>
            <person name="Cuine S."/>
            <person name="Li-Beisson Y."/>
            <person name="Delledonne M."/>
            <person name="Ballottari M."/>
        </authorList>
    </citation>
    <scope>NUCLEOTIDE SEQUENCE</scope>
    <source>
        <strain evidence="2">211/11P</strain>
        <tissue evidence="2">Whole cell</tissue>
    </source>
</reference>
<evidence type="ECO:0000256" key="1">
    <source>
        <dbReference type="SAM" id="MobiDB-lite"/>
    </source>
</evidence>
<evidence type="ECO:0000313" key="3">
    <source>
        <dbReference type="Proteomes" id="UP001055712"/>
    </source>
</evidence>
<name>A0A9D4Z2S1_CHLVU</name>
<protein>
    <submittedName>
        <fullName evidence="2">Uncharacterized protein</fullName>
    </submittedName>
</protein>
<sequence length="253" mass="26166">MADQLQGLATDIHEPEMASEGPTTGHPGICSAAGGVSRPEQPAAQHSLLTSRGALRQTSAVGILPSRTELLHAGWLGDMPEGTSPPTPHEHQQHRAAASLAGTMSSDNLLPLGTSYGCSMVRTGSMLRRVSWVNLNGSANTPYGTYGASPAASGRWEVLPALQDPGLDSSPTLPCGELLSQSPPAPSQQHKRPVTAPPGAPTVPASPMAAAAVPPPPFVPEVAAVEPVADWWPEEDDWMSEPPGMDGSCSVSE</sequence>
<dbReference type="EMBL" id="SIDB01000001">
    <property type="protein sequence ID" value="KAI3439105.1"/>
    <property type="molecule type" value="Genomic_DNA"/>
</dbReference>
<feature type="region of interest" description="Disordered" evidence="1">
    <location>
        <begin position="1"/>
        <end position="25"/>
    </location>
</feature>
<feature type="compositionally biased region" description="Low complexity" evidence="1">
    <location>
        <begin position="220"/>
        <end position="229"/>
    </location>
</feature>
<comment type="caution">
    <text evidence="2">The sequence shown here is derived from an EMBL/GenBank/DDBJ whole genome shotgun (WGS) entry which is preliminary data.</text>
</comment>
<accession>A0A9D4Z2S1</accession>
<organism evidence="2 3">
    <name type="scientific">Chlorella vulgaris</name>
    <name type="common">Green alga</name>
    <dbReference type="NCBI Taxonomy" id="3077"/>
    <lineage>
        <taxon>Eukaryota</taxon>
        <taxon>Viridiplantae</taxon>
        <taxon>Chlorophyta</taxon>
        <taxon>core chlorophytes</taxon>
        <taxon>Trebouxiophyceae</taxon>
        <taxon>Chlorellales</taxon>
        <taxon>Chlorellaceae</taxon>
        <taxon>Chlorella clade</taxon>
        <taxon>Chlorella</taxon>
    </lineage>
</organism>
<feature type="region of interest" description="Disordered" evidence="1">
    <location>
        <begin position="163"/>
        <end position="253"/>
    </location>
</feature>
<proteinExistence type="predicted"/>